<sequence length="209" mass="23182">MDRIPVLVDSIDTISKLGVSASLRYENAIRLVDEHEVDEQTIVFVVGAQLDEDLERLLRRTHGRSRNRIVLVVSSLREEELLSAVSYGVCALVWRHEATPTQLVNTASRVASGQAALPPDLVTRLLRQITRIQGSGGTTPQQSSATAGLDEREISVLKLIAGGLDTKEIALELSYSERTIKNVLHDITRRFNLRNRAHAVAYAMQEGYL</sequence>
<keyword evidence="3" id="KW-0804">Transcription</keyword>
<dbReference type="GO" id="GO:0003677">
    <property type="term" value="F:DNA binding"/>
    <property type="evidence" value="ECO:0007669"/>
    <property type="project" value="UniProtKB-KW"/>
</dbReference>
<dbReference type="CDD" id="cd06170">
    <property type="entry name" value="LuxR_C_like"/>
    <property type="match status" value="1"/>
</dbReference>
<evidence type="ECO:0000313" key="6">
    <source>
        <dbReference type="Proteomes" id="UP000033393"/>
    </source>
</evidence>
<dbReference type="InterPro" id="IPR016032">
    <property type="entry name" value="Sig_transdc_resp-reg_C-effctor"/>
</dbReference>
<dbReference type="Pfam" id="PF00196">
    <property type="entry name" value="GerE"/>
    <property type="match status" value="1"/>
</dbReference>
<dbReference type="PROSITE" id="PS50043">
    <property type="entry name" value="HTH_LUXR_2"/>
    <property type="match status" value="1"/>
</dbReference>
<dbReference type="InterPro" id="IPR039420">
    <property type="entry name" value="WalR-like"/>
</dbReference>
<dbReference type="SUPFAM" id="SSF46894">
    <property type="entry name" value="C-terminal effector domain of the bipartite response regulators"/>
    <property type="match status" value="1"/>
</dbReference>
<evidence type="ECO:0000259" key="4">
    <source>
        <dbReference type="PROSITE" id="PS50043"/>
    </source>
</evidence>
<name>A0A0F0H0J3_LENAE</name>
<evidence type="ECO:0000313" key="5">
    <source>
        <dbReference type="EMBL" id="KJK49234.1"/>
    </source>
</evidence>
<proteinExistence type="predicted"/>
<evidence type="ECO:0000256" key="2">
    <source>
        <dbReference type="ARBA" id="ARBA00023125"/>
    </source>
</evidence>
<dbReference type="OrthoDB" id="4309410at2"/>
<gene>
    <name evidence="5" type="ORF">UK23_14740</name>
</gene>
<dbReference type="SMART" id="SM00421">
    <property type="entry name" value="HTH_LUXR"/>
    <property type="match status" value="1"/>
</dbReference>
<feature type="domain" description="HTH luxR-type" evidence="4">
    <location>
        <begin position="142"/>
        <end position="207"/>
    </location>
</feature>
<dbReference type="PRINTS" id="PR00038">
    <property type="entry name" value="HTHLUXR"/>
</dbReference>
<evidence type="ECO:0000256" key="1">
    <source>
        <dbReference type="ARBA" id="ARBA00023015"/>
    </source>
</evidence>
<dbReference type="PATRIC" id="fig|68170.10.peg.3163"/>
<accession>A0A0F0H0J3</accession>
<keyword evidence="6" id="KW-1185">Reference proteome</keyword>
<evidence type="ECO:0000256" key="3">
    <source>
        <dbReference type="ARBA" id="ARBA00023163"/>
    </source>
</evidence>
<dbReference type="AlphaFoldDB" id="A0A0F0H0J3"/>
<protein>
    <recommendedName>
        <fullName evidence="4">HTH luxR-type domain-containing protein</fullName>
    </recommendedName>
</protein>
<organism evidence="5 6">
    <name type="scientific">Lentzea aerocolonigenes</name>
    <name type="common">Lechevalieria aerocolonigenes</name>
    <name type="synonym">Saccharothrix aerocolonigenes</name>
    <dbReference type="NCBI Taxonomy" id="68170"/>
    <lineage>
        <taxon>Bacteria</taxon>
        <taxon>Bacillati</taxon>
        <taxon>Actinomycetota</taxon>
        <taxon>Actinomycetes</taxon>
        <taxon>Pseudonocardiales</taxon>
        <taxon>Pseudonocardiaceae</taxon>
        <taxon>Lentzea</taxon>
    </lineage>
</organism>
<dbReference type="Gene3D" id="3.40.50.2300">
    <property type="match status" value="1"/>
</dbReference>
<dbReference type="Proteomes" id="UP000033393">
    <property type="component" value="Unassembled WGS sequence"/>
</dbReference>
<dbReference type="PANTHER" id="PTHR43214:SF24">
    <property type="entry name" value="TRANSCRIPTIONAL REGULATORY PROTEIN NARL-RELATED"/>
    <property type="match status" value="1"/>
</dbReference>
<dbReference type="EMBL" id="JYJG01000087">
    <property type="protein sequence ID" value="KJK49234.1"/>
    <property type="molecule type" value="Genomic_DNA"/>
</dbReference>
<dbReference type="RefSeq" id="WP_045312072.1">
    <property type="nucleotide sequence ID" value="NZ_JYJG01000087.1"/>
</dbReference>
<reference evidence="5 6" key="1">
    <citation type="submission" date="2015-02" db="EMBL/GenBank/DDBJ databases">
        <authorList>
            <person name="Ju K.-S."/>
            <person name="Doroghazi J.R."/>
            <person name="Metcalf W."/>
        </authorList>
    </citation>
    <scope>NUCLEOTIDE SEQUENCE [LARGE SCALE GENOMIC DNA]</scope>
    <source>
        <strain evidence="5 6">NRRL B-16140</strain>
    </source>
</reference>
<dbReference type="GO" id="GO:0006355">
    <property type="term" value="P:regulation of DNA-templated transcription"/>
    <property type="evidence" value="ECO:0007669"/>
    <property type="project" value="InterPro"/>
</dbReference>
<dbReference type="InterPro" id="IPR000792">
    <property type="entry name" value="Tscrpt_reg_LuxR_C"/>
</dbReference>
<keyword evidence="2" id="KW-0238">DNA-binding</keyword>
<dbReference type="PANTHER" id="PTHR43214">
    <property type="entry name" value="TWO-COMPONENT RESPONSE REGULATOR"/>
    <property type="match status" value="1"/>
</dbReference>
<comment type="caution">
    <text evidence="5">The sequence shown here is derived from an EMBL/GenBank/DDBJ whole genome shotgun (WGS) entry which is preliminary data.</text>
</comment>
<keyword evidence="1" id="KW-0805">Transcription regulation</keyword>